<evidence type="ECO:0000256" key="1">
    <source>
        <dbReference type="SAM" id="Phobius"/>
    </source>
</evidence>
<evidence type="ECO:0000313" key="2">
    <source>
        <dbReference type="EMBL" id="CAG5094524.1"/>
    </source>
</evidence>
<keyword evidence="1" id="KW-1133">Transmembrane helix</keyword>
<organism evidence="2 3">
    <name type="scientific">Oikopleura dioica</name>
    <name type="common">Tunicate</name>
    <dbReference type="NCBI Taxonomy" id="34765"/>
    <lineage>
        <taxon>Eukaryota</taxon>
        <taxon>Metazoa</taxon>
        <taxon>Chordata</taxon>
        <taxon>Tunicata</taxon>
        <taxon>Appendicularia</taxon>
        <taxon>Copelata</taxon>
        <taxon>Oikopleuridae</taxon>
        <taxon>Oikopleura</taxon>
    </lineage>
</organism>
<dbReference type="EMBL" id="OU015569">
    <property type="protein sequence ID" value="CAG5094524.1"/>
    <property type="molecule type" value="Genomic_DNA"/>
</dbReference>
<keyword evidence="1" id="KW-0472">Membrane</keyword>
<feature type="transmembrane region" description="Helical" evidence="1">
    <location>
        <begin position="63"/>
        <end position="87"/>
    </location>
</feature>
<reference evidence="2 3" key="1">
    <citation type="submission" date="2021-04" db="EMBL/GenBank/DDBJ databases">
        <authorList>
            <person name="Bliznina A."/>
        </authorList>
    </citation>
    <scope>NUCLEOTIDE SEQUENCE [LARGE SCALE GENOMIC DNA]</scope>
</reference>
<proteinExistence type="predicted"/>
<accession>A0ABN7S7G4</accession>
<sequence>MGSISSKADTYQAMENSDDPIKQFCFEKCKNKSVNAYVATYPGDHRIYNCLCKDLETEARKWAIAFGVIGAFFFIAKYVQYFIWLYIQHRKKKGKVEPEETGVFSTLIGGTAKSD</sequence>
<dbReference type="Proteomes" id="UP001158576">
    <property type="component" value="Chromosome XSR"/>
</dbReference>
<gene>
    <name evidence="2" type="ORF">OKIOD_LOCUS5195</name>
</gene>
<keyword evidence="1" id="KW-0812">Transmembrane</keyword>
<protein>
    <submittedName>
        <fullName evidence="2">Oidioi.mRNA.OKI2018_I69.XSR.g13637.t1.cds</fullName>
    </submittedName>
</protein>
<keyword evidence="3" id="KW-1185">Reference proteome</keyword>
<name>A0ABN7S7G4_OIKDI</name>
<evidence type="ECO:0000313" key="3">
    <source>
        <dbReference type="Proteomes" id="UP001158576"/>
    </source>
</evidence>